<dbReference type="Proteomes" id="UP000785613">
    <property type="component" value="Unassembled WGS sequence"/>
</dbReference>
<dbReference type="RefSeq" id="WP_167222857.1">
    <property type="nucleotide sequence ID" value="NZ_VUYU01000003.1"/>
</dbReference>
<gene>
    <name evidence="1" type="ORF">F0185_05735</name>
</gene>
<dbReference type="EMBL" id="VUYU01000003">
    <property type="protein sequence ID" value="NHZ33087.1"/>
    <property type="molecule type" value="Genomic_DNA"/>
</dbReference>
<dbReference type="SUPFAM" id="SSF58038">
    <property type="entry name" value="SNARE fusion complex"/>
    <property type="match status" value="1"/>
</dbReference>
<reference evidence="1 2" key="1">
    <citation type="submission" date="2019-09" db="EMBL/GenBank/DDBJ databases">
        <title>Taxonomy of Antarctic Massilia spp.: description of Massilia rubra sp. nov., Massilia aquatica sp. nov., Massilia mucilaginosa sp. nov., Massilia frigida sp. nov. isolated from streams, lakes and regoliths.</title>
        <authorList>
            <person name="Holochova P."/>
            <person name="Sedlacek I."/>
            <person name="Kralova S."/>
            <person name="Maslanova I."/>
            <person name="Busse H.-J."/>
            <person name="Stankova E."/>
            <person name="Vrbovska V."/>
            <person name="Kovarovic V."/>
            <person name="Bartak M."/>
            <person name="Svec P."/>
            <person name="Pantucek R."/>
        </authorList>
    </citation>
    <scope>NUCLEOTIDE SEQUENCE [LARGE SCALE GENOMIC DNA]</scope>
    <source>
        <strain evidence="1 2">CCM 8692</strain>
    </source>
</reference>
<sequence>MSQEDRFVDIEIKLAHQEDLVESLNQMVYQQGRRIDQLEAMVNKLAEHIRNNAQSGPNMLNDRPPHY</sequence>
<evidence type="ECO:0000313" key="2">
    <source>
        <dbReference type="Proteomes" id="UP000785613"/>
    </source>
</evidence>
<dbReference type="PANTHER" id="PTHR36508:SF1">
    <property type="entry name" value="PROTEIN SLYX"/>
    <property type="match status" value="1"/>
</dbReference>
<keyword evidence="2" id="KW-1185">Reference proteome</keyword>
<dbReference type="Gene3D" id="1.20.5.300">
    <property type="match status" value="1"/>
</dbReference>
<accession>A0ABX0LFS3</accession>
<comment type="caution">
    <text evidence="1">The sequence shown here is derived from an EMBL/GenBank/DDBJ whole genome shotgun (WGS) entry which is preliminary data.</text>
</comment>
<dbReference type="PANTHER" id="PTHR36508">
    <property type="entry name" value="PROTEIN SLYX"/>
    <property type="match status" value="1"/>
</dbReference>
<name>A0ABX0LFS3_9BURK</name>
<proteinExistence type="predicted"/>
<organism evidence="1 2">
    <name type="scientific">Massilia rubra</name>
    <dbReference type="NCBI Taxonomy" id="2607910"/>
    <lineage>
        <taxon>Bacteria</taxon>
        <taxon>Pseudomonadati</taxon>
        <taxon>Pseudomonadota</taxon>
        <taxon>Betaproteobacteria</taxon>
        <taxon>Burkholderiales</taxon>
        <taxon>Oxalobacteraceae</taxon>
        <taxon>Telluria group</taxon>
        <taxon>Massilia</taxon>
    </lineage>
</organism>
<dbReference type="Pfam" id="PF04102">
    <property type="entry name" value="SlyX"/>
    <property type="match status" value="1"/>
</dbReference>
<dbReference type="InterPro" id="IPR007236">
    <property type="entry name" value="SlyX"/>
</dbReference>
<protein>
    <submittedName>
        <fullName evidence="1">SlyX family protein</fullName>
    </submittedName>
</protein>
<evidence type="ECO:0000313" key="1">
    <source>
        <dbReference type="EMBL" id="NHZ33087.1"/>
    </source>
</evidence>